<keyword evidence="1" id="KW-0479">Metal-binding</keyword>
<dbReference type="GO" id="GO:0016460">
    <property type="term" value="C:myosin II complex"/>
    <property type="evidence" value="ECO:0007669"/>
    <property type="project" value="TreeGrafter"/>
</dbReference>
<dbReference type="PROSITE" id="PS50222">
    <property type="entry name" value="EF_HAND_2"/>
    <property type="match status" value="4"/>
</dbReference>
<dbReference type="AlphaFoldDB" id="A0A0C9S6I4"/>
<feature type="domain" description="EF-hand" evidence="4">
    <location>
        <begin position="51"/>
        <end position="86"/>
    </location>
</feature>
<organism evidence="5">
    <name type="scientific">Wollemia nobilis</name>
    <dbReference type="NCBI Taxonomy" id="56998"/>
    <lineage>
        <taxon>Eukaryota</taxon>
        <taxon>Viridiplantae</taxon>
        <taxon>Streptophyta</taxon>
        <taxon>Embryophyta</taxon>
        <taxon>Tracheophyta</taxon>
        <taxon>Spermatophyta</taxon>
        <taxon>Pinopsida</taxon>
        <taxon>Pinidae</taxon>
        <taxon>Conifers II</taxon>
        <taxon>Araucariales</taxon>
        <taxon>Araucariaceae</taxon>
        <taxon>Wollemia</taxon>
    </lineage>
</organism>
<dbReference type="FunFam" id="1.10.238.10:FF:000235">
    <property type="entry name" value="Probable calcium-binding protein CML15"/>
    <property type="match status" value="1"/>
</dbReference>
<dbReference type="PROSITE" id="PS00018">
    <property type="entry name" value="EF_HAND_1"/>
    <property type="match status" value="4"/>
</dbReference>
<dbReference type="SUPFAM" id="SSF47473">
    <property type="entry name" value="EF-hand"/>
    <property type="match status" value="1"/>
</dbReference>
<feature type="domain" description="EF-hand" evidence="4">
    <location>
        <begin position="128"/>
        <end position="163"/>
    </location>
</feature>
<evidence type="ECO:0000256" key="3">
    <source>
        <dbReference type="ARBA" id="ARBA00022837"/>
    </source>
</evidence>
<dbReference type="PANTHER" id="PTHR23048">
    <property type="entry name" value="MYOSIN LIGHT CHAIN 1, 3"/>
    <property type="match status" value="1"/>
</dbReference>
<accession>A0A0C9S6I4</accession>
<feature type="domain" description="EF-hand" evidence="4">
    <location>
        <begin position="92"/>
        <end position="127"/>
    </location>
</feature>
<evidence type="ECO:0000313" key="5">
    <source>
        <dbReference type="EMBL" id="JAG87872.1"/>
    </source>
</evidence>
<keyword evidence="2" id="KW-0677">Repeat</keyword>
<evidence type="ECO:0000256" key="1">
    <source>
        <dbReference type="ARBA" id="ARBA00022723"/>
    </source>
</evidence>
<dbReference type="Pfam" id="PF13499">
    <property type="entry name" value="EF-hand_7"/>
    <property type="match status" value="2"/>
</dbReference>
<dbReference type="InterPro" id="IPR018247">
    <property type="entry name" value="EF_Hand_1_Ca_BS"/>
</dbReference>
<dbReference type="InterPro" id="IPR050230">
    <property type="entry name" value="CALM/Myosin/TropC-like"/>
</dbReference>
<dbReference type="SMART" id="SM00054">
    <property type="entry name" value="EFh"/>
    <property type="match status" value="4"/>
</dbReference>
<dbReference type="InterPro" id="IPR011992">
    <property type="entry name" value="EF-hand-dom_pair"/>
</dbReference>
<dbReference type="InterPro" id="IPR002048">
    <property type="entry name" value="EF_hand_dom"/>
</dbReference>
<dbReference type="GO" id="GO:0005509">
    <property type="term" value="F:calcium ion binding"/>
    <property type="evidence" value="ECO:0007669"/>
    <property type="project" value="InterPro"/>
</dbReference>
<evidence type="ECO:0000256" key="2">
    <source>
        <dbReference type="ARBA" id="ARBA00022737"/>
    </source>
</evidence>
<sequence>MGFEEEKVKGKVTEQQIEGLREIFMRFDLDSDGSLTLLELGALLRSLGLKPTGDQLEELLNNVDANNNGLVEFAELLSVIAPDVADNVEVGHNQESLLELFRAFDRDGNGYITAAELARSMARMGHALSFRELQEMITEADTDGDGRISFAEFAAAVTSASADYLKASRL</sequence>
<dbReference type="FunFam" id="1.10.238.10:FF:000181">
    <property type="entry name" value="CALML5 isoform 1"/>
    <property type="match status" value="1"/>
</dbReference>
<proteinExistence type="predicted"/>
<dbReference type="PANTHER" id="PTHR23048:SF52">
    <property type="entry name" value="CALCIUM-BINDING PROTEIN CML18-RELATED"/>
    <property type="match status" value="1"/>
</dbReference>
<feature type="domain" description="EF-hand" evidence="4">
    <location>
        <begin position="15"/>
        <end position="50"/>
    </location>
</feature>
<reference evidence="5" key="1">
    <citation type="submission" date="2015-02" db="EMBL/GenBank/DDBJ databases">
        <title>A transcriptome of Wollemia nobilis - a relic of Gondwana.</title>
        <authorList>
            <person name="Chia J.Y."/>
            <person name="Leong Y.S."/>
            <person name="Abdul Karim S."/>
            <person name="Wan Azmi N."/>
            <person name="Hercus R."/>
            <person name="Croft L."/>
        </authorList>
    </citation>
    <scope>NUCLEOTIDE SEQUENCE</scope>
    <source>
        <strain evidence="5">MaeBrown</strain>
        <tissue evidence="5">Leaf</tissue>
    </source>
</reference>
<dbReference type="EMBL" id="GCHU01010929">
    <property type="protein sequence ID" value="JAG87872.1"/>
    <property type="molecule type" value="Transcribed_RNA"/>
</dbReference>
<keyword evidence="3" id="KW-0106">Calcium</keyword>
<protein>
    <submittedName>
        <fullName evidence="5">TSA: Wollemia nobilis Ref_Wollemi_Transcript_10986_1020 transcribed RNA sequence</fullName>
    </submittedName>
</protein>
<evidence type="ECO:0000259" key="4">
    <source>
        <dbReference type="PROSITE" id="PS50222"/>
    </source>
</evidence>
<name>A0A0C9S6I4_9CONI</name>
<dbReference type="CDD" id="cd00051">
    <property type="entry name" value="EFh"/>
    <property type="match status" value="2"/>
</dbReference>
<dbReference type="Gene3D" id="1.10.238.10">
    <property type="entry name" value="EF-hand"/>
    <property type="match status" value="2"/>
</dbReference>